<name>A0A9E3HBL6_9NOST</name>
<dbReference type="Proteomes" id="UP000813215">
    <property type="component" value="Unassembled WGS sequence"/>
</dbReference>
<dbReference type="EMBL" id="JAHHHW010000132">
    <property type="protein sequence ID" value="MBW4434470.1"/>
    <property type="molecule type" value="Genomic_DNA"/>
</dbReference>
<evidence type="ECO:0000313" key="3">
    <source>
        <dbReference type="Proteomes" id="UP000813215"/>
    </source>
</evidence>
<reference evidence="2" key="1">
    <citation type="submission" date="2021-05" db="EMBL/GenBank/DDBJ databases">
        <authorList>
            <person name="Pietrasiak N."/>
            <person name="Ward R."/>
            <person name="Stajich J.E."/>
            <person name="Kurbessoian T."/>
        </authorList>
    </citation>
    <scope>NUCLEOTIDE SEQUENCE</scope>
    <source>
        <strain evidence="2">HA4357-MV3</strain>
    </source>
</reference>
<proteinExistence type="predicted"/>
<evidence type="ECO:0000256" key="1">
    <source>
        <dbReference type="SAM" id="MobiDB-lite"/>
    </source>
</evidence>
<organism evidence="2 3">
    <name type="scientific">Pelatocladus maniniholoensis HA4357-MV3</name>
    <dbReference type="NCBI Taxonomy" id="1117104"/>
    <lineage>
        <taxon>Bacteria</taxon>
        <taxon>Bacillati</taxon>
        <taxon>Cyanobacteriota</taxon>
        <taxon>Cyanophyceae</taxon>
        <taxon>Nostocales</taxon>
        <taxon>Nostocaceae</taxon>
        <taxon>Pelatocladus</taxon>
    </lineage>
</organism>
<reference evidence="2" key="2">
    <citation type="journal article" date="2022" name="Microbiol. Resour. Announc.">
        <title>Metagenome Sequencing to Explore Phylogenomics of Terrestrial Cyanobacteria.</title>
        <authorList>
            <person name="Ward R.D."/>
            <person name="Stajich J.E."/>
            <person name="Johansen J.R."/>
            <person name="Huntemann M."/>
            <person name="Clum A."/>
            <person name="Foster B."/>
            <person name="Foster B."/>
            <person name="Roux S."/>
            <person name="Palaniappan K."/>
            <person name="Varghese N."/>
            <person name="Mukherjee S."/>
            <person name="Reddy T.B.K."/>
            <person name="Daum C."/>
            <person name="Copeland A."/>
            <person name="Chen I.A."/>
            <person name="Ivanova N.N."/>
            <person name="Kyrpides N.C."/>
            <person name="Shapiro N."/>
            <person name="Eloe-Fadrosh E.A."/>
            <person name="Pietrasiak N."/>
        </authorList>
    </citation>
    <scope>NUCLEOTIDE SEQUENCE</scope>
    <source>
        <strain evidence="2">HA4357-MV3</strain>
    </source>
</reference>
<feature type="region of interest" description="Disordered" evidence="1">
    <location>
        <begin position="1"/>
        <end position="28"/>
    </location>
</feature>
<accession>A0A9E3HBL6</accession>
<evidence type="ECO:0000313" key="2">
    <source>
        <dbReference type="EMBL" id="MBW4434470.1"/>
    </source>
</evidence>
<comment type="caution">
    <text evidence="2">The sequence shown here is derived from an EMBL/GenBank/DDBJ whole genome shotgun (WGS) entry which is preliminary data.</text>
</comment>
<sequence>MFHRKQGQISSKSNKVLQKQQQKTTKIADEAHSIVQKVKADPSSLSADQMLTLQETIGNRAANRLLAGRNAAPVQAKLTIGQPGDNYEPEAKEEDAMGQQAFKSSVSDRSKEIIQRQAIKLEGEELSDPMKERLNTAFDQFNAKVLSTSFLSQGQTNQVVIWGIKSTNDFKDYGSTTFYIGNSNQGYQAQDYGQFTEIWQWALNNPIPKDISVRIVIAVNLSINRTTQQLFATLLHEWHVHAVKWKGLIEYIREDKGNFAAPWIQGQGYERRGKGEHKAYANMSDQDIESMVDELNLEEKDKKTVIQLLKRDRDRYDKNTGEI</sequence>
<dbReference type="AlphaFoldDB" id="A0A9E3HBL6"/>
<protein>
    <submittedName>
        <fullName evidence="2">Uncharacterized protein</fullName>
    </submittedName>
</protein>
<gene>
    <name evidence="2" type="ORF">KME28_22825</name>
</gene>
<feature type="compositionally biased region" description="Polar residues" evidence="1">
    <location>
        <begin position="7"/>
        <end position="17"/>
    </location>
</feature>